<sequence length="223" mass="25192">MEGLPQWLRLDDEPPDKIDAKIQAKAETDNWACKNAYESFVKCSCVNQSNHKVDLIDIYGQKQSDVAFCPCTPDVIRLLQQGYVAGSPNGLNHNLKGCLPKIKTMLGMCKNLSQLVFTVMKMKNQQILACTSCPACFGPEPENSDEYPEATRNCLIVCLDGNFQHCHHTKASHNYIKLESPRIFIPPSKLDQMFNKINAHEVEEEMVKFMESHKAANDKTHHP</sequence>
<gene>
    <name evidence="2" type="ORF">PGT21_035930</name>
</gene>
<dbReference type="OrthoDB" id="10510007at2759"/>
<dbReference type="PANTHER" id="PTHR33096:SF1">
    <property type="entry name" value="CXC1-LIKE CYSTEINE CLUSTER ASSOCIATED WITH KDZ TRANSPOSASES DOMAIN-CONTAINING PROTEIN"/>
    <property type="match status" value="1"/>
</dbReference>
<comment type="caution">
    <text evidence="2">The sequence shown here is derived from an EMBL/GenBank/DDBJ whole genome shotgun (WGS) entry which is preliminary data.</text>
</comment>
<organism evidence="2 3">
    <name type="scientific">Puccinia graminis f. sp. tritici</name>
    <dbReference type="NCBI Taxonomy" id="56615"/>
    <lineage>
        <taxon>Eukaryota</taxon>
        <taxon>Fungi</taxon>
        <taxon>Dikarya</taxon>
        <taxon>Basidiomycota</taxon>
        <taxon>Pucciniomycotina</taxon>
        <taxon>Pucciniomycetes</taxon>
        <taxon>Pucciniales</taxon>
        <taxon>Pucciniaceae</taxon>
        <taxon>Puccinia</taxon>
    </lineage>
</organism>
<dbReference type="EMBL" id="VSWC01000079">
    <property type="protein sequence ID" value="KAA1095131.1"/>
    <property type="molecule type" value="Genomic_DNA"/>
</dbReference>
<dbReference type="PANTHER" id="PTHR33096">
    <property type="entry name" value="CXC2 DOMAIN-CONTAINING PROTEIN"/>
    <property type="match status" value="1"/>
</dbReference>
<feature type="domain" description="CxC1-like cysteine cluster associated with KDZ transposases" evidence="1">
    <location>
        <begin position="30"/>
        <end position="89"/>
    </location>
</feature>
<evidence type="ECO:0000313" key="3">
    <source>
        <dbReference type="Proteomes" id="UP000324748"/>
    </source>
</evidence>
<dbReference type="InterPro" id="IPR041320">
    <property type="entry name" value="CxC1"/>
</dbReference>
<name>A0A5B0P0Y6_PUCGR</name>
<keyword evidence="3" id="KW-1185">Reference proteome</keyword>
<protein>
    <recommendedName>
        <fullName evidence="1">CxC1-like cysteine cluster associated with KDZ transposases domain-containing protein</fullName>
    </recommendedName>
</protein>
<accession>A0A5B0P0Y6</accession>
<dbReference type="Pfam" id="PF18802">
    <property type="entry name" value="CxC1"/>
    <property type="match status" value="1"/>
</dbReference>
<reference evidence="2 3" key="1">
    <citation type="submission" date="2019-05" db="EMBL/GenBank/DDBJ databases">
        <title>Emergence of the Ug99 lineage of the wheat stem rust pathogen through somatic hybridization.</title>
        <authorList>
            <person name="Li F."/>
            <person name="Upadhyaya N.M."/>
            <person name="Sperschneider J."/>
            <person name="Matny O."/>
            <person name="Nguyen-Phuc H."/>
            <person name="Mago R."/>
            <person name="Raley C."/>
            <person name="Miller M.E."/>
            <person name="Silverstein K.A.T."/>
            <person name="Henningsen E."/>
            <person name="Hirsch C.D."/>
            <person name="Visser B."/>
            <person name="Pretorius Z.A."/>
            <person name="Steffenson B.J."/>
            <person name="Schwessinger B."/>
            <person name="Dodds P.N."/>
            <person name="Figueroa M."/>
        </authorList>
    </citation>
    <scope>NUCLEOTIDE SEQUENCE [LARGE SCALE GENOMIC DNA]</scope>
    <source>
        <strain evidence="2">21-0</strain>
    </source>
</reference>
<evidence type="ECO:0000259" key="1">
    <source>
        <dbReference type="Pfam" id="PF18802"/>
    </source>
</evidence>
<dbReference type="AlphaFoldDB" id="A0A5B0P0Y6"/>
<evidence type="ECO:0000313" key="2">
    <source>
        <dbReference type="EMBL" id="KAA1095131.1"/>
    </source>
</evidence>
<proteinExistence type="predicted"/>
<dbReference type="Proteomes" id="UP000324748">
    <property type="component" value="Unassembled WGS sequence"/>
</dbReference>